<dbReference type="Pfam" id="PF11457">
    <property type="entry name" value="DUF3021"/>
    <property type="match status" value="1"/>
</dbReference>
<dbReference type="Proteomes" id="UP000623172">
    <property type="component" value="Unassembled WGS sequence"/>
</dbReference>
<reference evidence="2" key="1">
    <citation type="submission" date="2020-08" db="EMBL/GenBank/DDBJ databases">
        <title>Genome public.</title>
        <authorList>
            <person name="Liu C."/>
            <person name="Sun Q."/>
        </authorList>
    </citation>
    <scope>NUCLEOTIDE SEQUENCE</scope>
    <source>
        <strain evidence="2">NSJ-53</strain>
    </source>
</reference>
<protein>
    <submittedName>
        <fullName evidence="2">DUF3021 domain-containing protein</fullName>
    </submittedName>
</protein>
<feature type="transmembrane region" description="Helical" evidence="1">
    <location>
        <begin position="46"/>
        <end position="64"/>
    </location>
</feature>
<keyword evidence="1" id="KW-1133">Transmembrane helix</keyword>
<organism evidence="2 3">
    <name type="scientific">Gehongia tenuis</name>
    <dbReference type="NCBI Taxonomy" id="2763655"/>
    <lineage>
        <taxon>Bacteria</taxon>
        <taxon>Bacillati</taxon>
        <taxon>Bacillota</taxon>
        <taxon>Clostridia</taxon>
        <taxon>Christensenellales</taxon>
        <taxon>Christensenellaceae</taxon>
        <taxon>Gehongia</taxon>
    </lineage>
</organism>
<dbReference type="InterPro" id="IPR021560">
    <property type="entry name" value="DUF3021"/>
</dbReference>
<feature type="transmembrane region" description="Helical" evidence="1">
    <location>
        <begin position="76"/>
        <end position="95"/>
    </location>
</feature>
<keyword evidence="3" id="KW-1185">Reference proteome</keyword>
<sequence>MSYGKEALKRGAMGLAVGIAISMTIAVIIGWREGLSTYDFEIMSKSYAAGGIMGIVFGAASVIWNVKRWSYLKQTVLHMLVIAAVYPTLSMWAGWIPAGLVPAAICFGGFVAIYGILWTGWFFHYKRTIRDFNARVGQK</sequence>
<name>A0A926D5S4_9FIRM</name>
<dbReference type="AlphaFoldDB" id="A0A926D5S4"/>
<keyword evidence="1" id="KW-0812">Transmembrane</keyword>
<evidence type="ECO:0000256" key="1">
    <source>
        <dbReference type="SAM" id="Phobius"/>
    </source>
</evidence>
<feature type="transmembrane region" description="Helical" evidence="1">
    <location>
        <begin position="101"/>
        <end position="123"/>
    </location>
</feature>
<feature type="transmembrane region" description="Helical" evidence="1">
    <location>
        <begin position="12"/>
        <end position="31"/>
    </location>
</feature>
<keyword evidence="1" id="KW-0472">Membrane</keyword>
<evidence type="ECO:0000313" key="3">
    <source>
        <dbReference type="Proteomes" id="UP000623172"/>
    </source>
</evidence>
<proteinExistence type="predicted"/>
<gene>
    <name evidence="2" type="ORF">H8696_08330</name>
</gene>
<comment type="caution">
    <text evidence="2">The sequence shown here is derived from an EMBL/GenBank/DDBJ whole genome shotgun (WGS) entry which is preliminary data.</text>
</comment>
<dbReference type="EMBL" id="JACRSR010000003">
    <property type="protein sequence ID" value="MBC8531852.1"/>
    <property type="molecule type" value="Genomic_DNA"/>
</dbReference>
<evidence type="ECO:0000313" key="2">
    <source>
        <dbReference type="EMBL" id="MBC8531852.1"/>
    </source>
</evidence>
<accession>A0A926D5S4</accession>
<dbReference type="RefSeq" id="WP_249316554.1">
    <property type="nucleotide sequence ID" value="NZ_JACRSR010000003.1"/>
</dbReference>